<dbReference type="EMBL" id="JAGGLI010000042">
    <property type="protein sequence ID" value="MBP2028821.1"/>
    <property type="molecule type" value="Genomic_DNA"/>
</dbReference>
<keyword evidence="1" id="KW-0812">Transmembrane</keyword>
<evidence type="ECO:0000313" key="3">
    <source>
        <dbReference type="Proteomes" id="UP001314903"/>
    </source>
</evidence>
<name>A0ABS4KNM8_9FIRM</name>
<evidence type="ECO:0000313" key="2">
    <source>
        <dbReference type="EMBL" id="MBP2028821.1"/>
    </source>
</evidence>
<keyword evidence="1" id="KW-1133">Transmembrane helix</keyword>
<keyword evidence="3" id="KW-1185">Reference proteome</keyword>
<accession>A0ABS4KNM8</accession>
<keyword evidence="1" id="KW-0472">Membrane</keyword>
<gene>
    <name evidence="2" type="ORF">J2Z35_002658</name>
</gene>
<evidence type="ECO:0000256" key="1">
    <source>
        <dbReference type="SAM" id="Phobius"/>
    </source>
</evidence>
<sequence length="56" mass="6594">MYEKSETLKTNEEMEKLTLKDFMAICLAQYSILIPLGLGVLFIYFIIMVLITKVWF</sequence>
<dbReference type="Proteomes" id="UP001314903">
    <property type="component" value="Unassembled WGS sequence"/>
</dbReference>
<dbReference type="RefSeq" id="WP_209661881.1">
    <property type="nucleotide sequence ID" value="NZ_JAGGLI010000042.1"/>
</dbReference>
<reference evidence="2 3" key="1">
    <citation type="submission" date="2021-03" db="EMBL/GenBank/DDBJ databases">
        <title>Genomic Encyclopedia of Type Strains, Phase IV (KMG-IV): sequencing the most valuable type-strain genomes for metagenomic binning, comparative biology and taxonomic classification.</title>
        <authorList>
            <person name="Goeker M."/>
        </authorList>
    </citation>
    <scope>NUCLEOTIDE SEQUENCE [LARGE SCALE GENOMIC DNA]</scope>
    <source>
        <strain evidence="2 3">DSM 27512</strain>
    </source>
</reference>
<proteinExistence type="predicted"/>
<feature type="transmembrane region" description="Helical" evidence="1">
    <location>
        <begin position="22"/>
        <end position="51"/>
    </location>
</feature>
<protein>
    <submittedName>
        <fullName evidence="2">Uncharacterized protein</fullName>
    </submittedName>
</protein>
<organism evidence="2 3">
    <name type="scientific">Acetoanaerobium pronyense</name>
    <dbReference type="NCBI Taxonomy" id="1482736"/>
    <lineage>
        <taxon>Bacteria</taxon>
        <taxon>Bacillati</taxon>
        <taxon>Bacillota</taxon>
        <taxon>Clostridia</taxon>
        <taxon>Peptostreptococcales</taxon>
        <taxon>Filifactoraceae</taxon>
        <taxon>Acetoanaerobium</taxon>
    </lineage>
</organism>
<comment type="caution">
    <text evidence="2">The sequence shown here is derived from an EMBL/GenBank/DDBJ whole genome shotgun (WGS) entry which is preliminary data.</text>
</comment>